<dbReference type="Gene3D" id="3.40.50.12550">
    <property type="entry name" value="Ubiquitin-activating enzyme E1, inactive adenylation domain, subdomain 2"/>
    <property type="match status" value="1"/>
</dbReference>
<keyword evidence="5" id="KW-0963">Cytoplasm</keyword>
<name>A5E2I7_LODEL</name>
<dbReference type="VEuPathDB" id="FungiDB:LELG_03824"/>
<dbReference type="EMBL" id="CH981528">
    <property type="protein sequence ID" value="EDK45645.1"/>
    <property type="molecule type" value="Genomic_DNA"/>
</dbReference>
<dbReference type="Pfam" id="PF00899">
    <property type="entry name" value="ThiF"/>
    <property type="match status" value="1"/>
</dbReference>
<dbReference type="OrthoDB" id="1708823at2759"/>
<dbReference type="SUPFAM" id="SSF69572">
    <property type="entry name" value="Activating enzymes of the ubiquitin-like proteins"/>
    <property type="match status" value="1"/>
</dbReference>
<evidence type="ECO:0000313" key="10">
    <source>
        <dbReference type="Proteomes" id="UP000001996"/>
    </source>
</evidence>
<dbReference type="InterPro" id="IPR000594">
    <property type="entry name" value="ThiF_NAD_FAD-bd"/>
</dbReference>
<dbReference type="KEGG" id="lel:PVL30_004647"/>
<evidence type="ECO:0000256" key="2">
    <source>
        <dbReference type="ARBA" id="ARBA00005032"/>
    </source>
</evidence>
<evidence type="ECO:0000256" key="6">
    <source>
        <dbReference type="ARBA" id="ARBA00022786"/>
    </source>
</evidence>
<comment type="subcellular location">
    <subcellularLocation>
        <location evidence="1">Cytoplasm</location>
    </subcellularLocation>
</comment>
<keyword evidence="10" id="KW-1185">Reference proteome</keyword>
<evidence type="ECO:0000256" key="1">
    <source>
        <dbReference type="ARBA" id="ARBA00004496"/>
    </source>
</evidence>
<evidence type="ECO:0000256" key="7">
    <source>
        <dbReference type="PIRNR" id="PIRNR039099"/>
    </source>
</evidence>
<keyword evidence="6 7" id="KW-0833">Ubl conjugation pathway</keyword>
<dbReference type="FunFam" id="3.40.50.720:FF:000475">
    <property type="entry name" value="NEDD8-activating enzyme E1 regulatory subunit"/>
    <property type="match status" value="1"/>
</dbReference>
<dbReference type="InterPro" id="IPR035985">
    <property type="entry name" value="Ubiquitin-activating_enz"/>
</dbReference>
<dbReference type="eggNOG" id="KOG2016">
    <property type="taxonomic scope" value="Eukaryota"/>
</dbReference>
<dbReference type="PANTHER" id="PTHR10953">
    <property type="entry name" value="UBIQUITIN-ACTIVATING ENZYME E1"/>
    <property type="match status" value="1"/>
</dbReference>
<evidence type="ECO:0000256" key="4">
    <source>
        <dbReference type="ARBA" id="ARBA00015407"/>
    </source>
</evidence>
<dbReference type="GO" id="GO:0045116">
    <property type="term" value="P:protein neddylation"/>
    <property type="evidence" value="ECO:0007669"/>
    <property type="project" value="UniProtKB-UniRule"/>
</dbReference>
<dbReference type="HOGENOM" id="CLU_019618_2_1_1"/>
<organism evidence="9 10">
    <name type="scientific">Lodderomyces elongisporus (strain ATCC 11503 / CBS 2605 / JCM 1781 / NBRC 1676 / NRRL YB-4239)</name>
    <name type="common">Yeast</name>
    <name type="synonym">Saccharomyces elongisporus</name>
    <dbReference type="NCBI Taxonomy" id="379508"/>
    <lineage>
        <taxon>Eukaryota</taxon>
        <taxon>Fungi</taxon>
        <taxon>Dikarya</taxon>
        <taxon>Ascomycota</taxon>
        <taxon>Saccharomycotina</taxon>
        <taxon>Pichiomycetes</taxon>
        <taxon>Debaryomycetaceae</taxon>
        <taxon>Candida/Lodderomyces clade</taxon>
        <taxon>Lodderomyces</taxon>
    </lineage>
</organism>
<dbReference type="GO" id="GO:0005737">
    <property type="term" value="C:cytoplasm"/>
    <property type="evidence" value="ECO:0007669"/>
    <property type="project" value="UniProtKB-SubCell"/>
</dbReference>
<evidence type="ECO:0000259" key="8">
    <source>
        <dbReference type="Pfam" id="PF00899"/>
    </source>
</evidence>
<dbReference type="GeneID" id="5232048"/>
<dbReference type="OMA" id="KLITHQY"/>
<reference evidence="9 10" key="1">
    <citation type="journal article" date="2009" name="Nature">
        <title>Evolution of pathogenicity and sexual reproduction in eight Candida genomes.</title>
        <authorList>
            <person name="Butler G."/>
            <person name="Rasmussen M.D."/>
            <person name="Lin M.F."/>
            <person name="Santos M.A."/>
            <person name="Sakthikumar S."/>
            <person name="Munro C.A."/>
            <person name="Rheinbay E."/>
            <person name="Grabherr M."/>
            <person name="Forche A."/>
            <person name="Reedy J.L."/>
            <person name="Agrafioti I."/>
            <person name="Arnaud M.B."/>
            <person name="Bates S."/>
            <person name="Brown A.J."/>
            <person name="Brunke S."/>
            <person name="Costanzo M.C."/>
            <person name="Fitzpatrick D.A."/>
            <person name="de Groot P.W."/>
            <person name="Harris D."/>
            <person name="Hoyer L.L."/>
            <person name="Hube B."/>
            <person name="Klis F.M."/>
            <person name="Kodira C."/>
            <person name="Lennard N."/>
            <person name="Logue M.E."/>
            <person name="Martin R."/>
            <person name="Neiman A.M."/>
            <person name="Nikolaou E."/>
            <person name="Quail M.A."/>
            <person name="Quinn J."/>
            <person name="Santos M.C."/>
            <person name="Schmitzberger F.F."/>
            <person name="Sherlock G."/>
            <person name="Shah P."/>
            <person name="Silverstein K.A."/>
            <person name="Skrzypek M.S."/>
            <person name="Soll D."/>
            <person name="Staggs R."/>
            <person name="Stansfield I."/>
            <person name="Stumpf M.P."/>
            <person name="Sudbery P.E."/>
            <person name="Srikantha T."/>
            <person name="Zeng Q."/>
            <person name="Berman J."/>
            <person name="Berriman M."/>
            <person name="Heitman J."/>
            <person name="Gow N.A."/>
            <person name="Lorenz M.C."/>
            <person name="Birren B.W."/>
            <person name="Kellis M."/>
            <person name="Cuomo C.A."/>
        </authorList>
    </citation>
    <scope>NUCLEOTIDE SEQUENCE [LARGE SCALE GENOMIC DNA]</scope>
    <source>
        <strain evidence="10">ATCC 11503 / BCRC 21390 / CBS 2605 / JCM 1781 / NBRC 1676 / NRRL YB-4239</strain>
    </source>
</reference>
<dbReference type="InterPro" id="IPR045886">
    <property type="entry name" value="ThiF/MoeB/HesA"/>
</dbReference>
<gene>
    <name evidence="9" type="ORF">LELG_03824</name>
</gene>
<feature type="domain" description="THIF-type NAD/FAD binding fold" evidence="8">
    <location>
        <begin position="44"/>
        <end position="564"/>
    </location>
</feature>
<evidence type="ECO:0000256" key="5">
    <source>
        <dbReference type="ARBA" id="ARBA00022490"/>
    </source>
</evidence>
<proteinExistence type="inferred from homology"/>
<dbReference type="PANTHER" id="PTHR10953:SF29">
    <property type="entry name" value="NEDD8-ACTIVATING ENZYME E1 REGULATORY SUBUNIT"/>
    <property type="match status" value="1"/>
</dbReference>
<dbReference type="Proteomes" id="UP000001996">
    <property type="component" value="Unassembled WGS sequence"/>
</dbReference>
<dbReference type="Gene3D" id="3.40.50.720">
    <property type="entry name" value="NAD(P)-binding Rossmann-like Domain"/>
    <property type="match status" value="1"/>
</dbReference>
<dbReference type="InterPro" id="IPR030667">
    <property type="entry name" value="APP-BP1"/>
</dbReference>
<comment type="pathway">
    <text evidence="2 7">Protein modification; protein neddylation.</text>
</comment>
<accession>A5E2I7</accession>
<dbReference type="UniPathway" id="UPA00885"/>
<dbReference type="InParanoid" id="A5E2I7"/>
<evidence type="ECO:0000256" key="3">
    <source>
        <dbReference type="ARBA" id="ARBA00006868"/>
    </source>
</evidence>
<comment type="function">
    <text evidence="7">Regulatory subunit of the dimeric UBA3-ULA1 E1 enzyme.</text>
</comment>
<dbReference type="FunCoup" id="A5E2I7">
    <property type="interactions" value="20"/>
</dbReference>
<dbReference type="PIRSF" id="PIRSF039099">
    <property type="entry name" value="APP-BP1"/>
    <property type="match status" value="1"/>
</dbReference>
<dbReference type="AlphaFoldDB" id="A5E2I7"/>
<dbReference type="GO" id="GO:0019781">
    <property type="term" value="F:NEDD8 activating enzyme activity"/>
    <property type="evidence" value="ECO:0007669"/>
    <property type="project" value="UniProtKB-UniRule"/>
</dbReference>
<evidence type="ECO:0000313" key="9">
    <source>
        <dbReference type="EMBL" id="EDK45645.1"/>
    </source>
</evidence>
<dbReference type="STRING" id="379508.A5E2I7"/>
<sequence length="565" mass="64571">MFSPLIKLNHSQTIYDRNYLHKRTKKRHRLLSYLKMGFDKDTKYDRQLRLWASAGQQNLESSSICLVNATATGCEILKNLILPGIGKYTIIDDSKVTNKELSSNFFLKTSDMGKKVADCVKRNLGELNADAKGTAITDPVEKILSFDKLGNFWDSFNCVIVSDYISCLEELIQILWSKKIPLLVVNTIGFYGSLNLLANETTVIETHDPSKLYDLRIDKPWPKLREYADSFDLDLLDDQEHAHVPYIVIFIKALYHWKLHHNNNPPLTYAEKKLFKTYVESLSRNINLETNFIEAVQSCHRAFQKTEIPESIKSLLELSDAKNLQNSSPTSFSATTSPSSDCTIFWVYIAALKEYLKNNDNILPLPGKLPDMASNTENYTTLAKIYRDKALEDQSTFANEVYKILEKQNKPKTIVTKESIATFCKNTQLLFVTIGSKNLNSPKLIEQFETGSSSEVLGIYWGILTYNAYIKQYNEAPTIKYMDDFIRIYHDEINPSAQQPLSDTLRKKFEEILTHNSSNYHNLSSFMGGIASQEILKLTTAQYIPLDNLYVFDGVTSSSERFKIQ</sequence>
<protein>
    <recommendedName>
        <fullName evidence="4 7">NEDD8-activating enzyme E1 regulatory subunit</fullName>
    </recommendedName>
</protein>
<comment type="similarity">
    <text evidence="3 7">Belongs to the ubiquitin-activating E1 family. ULA1 subfamily.</text>
</comment>